<name>A0A7C8RF41_ORBOL</name>
<protein>
    <recommendedName>
        <fullName evidence="1">DUF4246 domain-containing protein</fullName>
    </recommendedName>
</protein>
<dbReference type="PANTHER" id="PTHR33119:SF1">
    <property type="entry name" value="FE2OG DIOXYGENASE DOMAIN-CONTAINING PROTEIN"/>
    <property type="match status" value="1"/>
</dbReference>
<dbReference type="InterPro" id="IPR025340">
    <property type="entry name" value="DUF4246"/>
</dbReference>
<evidence type="ECO:0000259" key="1">
    <source>
        <dbReference type="Pfam" id="PF14033"/>
    </source>
</evidence>
<dbReference type="InterPro" id="IPR049192">
    <property type="entry name" value="DUF4246_C"/>
</dbReference>
<reference evidence="2 3" key="1">
    <citation type="submission" date="2020-01" db="EMBL/GenBank/DDBJ databases">
        <authorList>
            <person name="Palmer J.M."/>
        </authorList>
    </citation>
    <scope>NUCLEOTIDE SEQUENCE [LARGE SCALE GENOMIC DNA]</scope>
    <source>
        <strain evidence="2 3">TWF970</strain>
    </source>
</reference>
<dbReference type="PANTHER" id="PTHR33119">
    <property type="entry name" value="IFI3P"/>
    <property type="match status" value="1"/>
</dbReference>
<organism evidence="2 3">
    <name type="scientific">Orbilia oligospora</name>
    <name type="common">Nematode-trapping fungus</name>
    <name type="synonym">Arthrobotrys oligospora</name>
    <dbReference type="NCBI Taxonomy" id="2813651"/>
    <lineage>
        <taxon>Eukaryota</taxon>
        <taxon>Fungi</taxon>
        <taxon>Dikarya</taxon>
        <taxon>Ascomycota</taxon>
        <taxon>Pezizomycotina</taxon>
        <taxon>Orbiliomycetes</taxon>
        <taxon>Orbiliales</taxon>
        <taxon>Orbiliaceae</taxon>
        <taxon>Orbilia</taxon>
    </lineage>
</organism>
<dbReference type="Proteomes" id="UP000474640">
    <property type="component" value="Unassembled WGS sequence"/>
</dbReference>
<sequence>MLSYRATNGYQTARYNGGLCWSYYSFYPHPLDHSNAYTIHSYRDKNLRDFSSYVRRKNNWVAKSRDRRKFVKWLEKTRSNDYRQHCRYHLAWTPRDIEFAWRELGNYRQYVEALREWGFAIEPDIDGVWRGDDIISPKIKEELIAAVATLEGVPGRGEASISEGTGQVTDLVDPCQWPAVYGQAIDQRTGELLQIPHSIWFYGTEYENMHAEDSSRIIYDGYFSKGCLLASEFIISEAGDATKIFSYIIGLDSPDQQRRFYPILENIFTKSIVLFEHVLGDLACSRPGSTRDQGCIHDTRRDPDSEVKPQKATMGILVKDYLRKNREILAQFQNGGLITADYLDDAQPLCWRHRGCQNRGIDCGGISHKSHVIQIHESEIPLDLKHMWFPPNFSGGHNLRGRNLRVFVHFRNVEVTPEDPVFKGTAEWFIFGKLNESVVAVVTYCYAQENITEVRLNFVTVHKREFNALCRCGRSDFAVDQSESTIIKENRVVAFPNLLPHKLEPFEIIDKTRGGHLKMLTFYLCDPSLAHEMPTTRIVAPQTLETLSTPSVPRQNGPH</sequence>
<dbReference type="EMBL" id="JAABOJ010000009">
    <property type="protein sequence ID" value="KAF3284284.1"/>
    <property type="molecule type" value="Genomic_DNA"/>
</dbReference>
<comment type="caution">
    <text evidence="2">The sequence shown here is derived from an EMBL/GenBank/DDBJ whole genome shotgun (WGS) entry which is preliminary data.</text>
</comment>
<proteinExistence type="predicted"/>
<dbReference type="Pfam" id="PF14033">
    <property type="entry name" value="DUF4246"/>
    <property type="match status" value="1"/>
</dbReference>
<gene>
    <name evidence="2" type="ORF">TWF970_011504</name>
</gene>
<dbReference type="OrthoDB" id="415532at2759"/>
<evidence type="ECO:0000313" key="2">
    <source>
        <dbReference type="EMBL" id="KAF3284284.1"/>
    </source>
</evidence>
<dbReference type="AlphaFoldDB" id="A0A7C8RF41"/>
<accession>A0A7C8RF41</accession>
<feature type="domain" description="DUF4246" evidence="1">
    <location>
        <begin position="97"/>
        <end position="545"/>
    </location>
</feature>
<evidence type="ECO:0000313" key="3">
    <source>
        <dbReference type="Proteomes" id="UP000474640"/>
    </source>
</evidence>